<protein>
    <recommendedName>
        <fullName evidence="7">Autotransporter adhesin</fullName>
    </recommendedName>
</protein>
<dbReference type="InterPro" id="IPR011049">
    <property type="entry name" value="Serralysin-like_metalloprot_C"/>
</dbReference>
<dbReference type="Pfam" id="PF13018">
    <property type="entry name" value="ESPR"/>
    <property type="match status" value="1"/>
</dbReference>
<feature type="domain" description="Trimeric autotransporter adhesin YadA-like stalk" evidence="3">
    <location>
        <begin position="2754"/>
        <end position="2774"/>
    </location>
</feature>
<dbReference type="Gene3D" id="6.10.250.2040">
    <property type="match status" value="1"/>
</dbReference>
<dbReference type="InterPro" id="IPR008640">
    <property type="entry name" value="Adhesin_Head_dom"/>
</dbReference>
<feature type="domain" description="Trimeric autotransporter adhesin YadA-like head" evidence="2">
    <location>
        <begin position="2106"/>
        <end position="2131"/>
    </location>
</feature>
<dbReference type="InterPro" id="IPR024973">
    <property type="entry name" value="ESPR"/>
</dbReference>
<dbReference type="SMART" id="SM00710">
    <property type="entry name" value="PbH1"/>
    <property type="match status" value="18"/>
</dbReference>
<dbReference type="GO" id="GO:0019867">
    <property type="term" value="C:outer membrane"/>
    <property type="evidence" value="ECO:0007669"/>
    <property type="project" value="InterPro"/>
</dbReference>
<feature type="domain" description="Trimeric autotransporter adhesin YadA-like head" evidence="2">
    <location>
        <begin position="565"/>
        <end position="589"/>
    </location>
</feature>
<name>A0AA46TN28_9GAMM</name>
<feature type="domain" description="Trimeric autotransporter adhesin YadA-like head" evidence="2">
    <location>
        <begin position="337"/>
        <end position="363"/>
    </location>
</feature>
<feature type="domain" description="Trimeric autotransporter adhesin YadA-like head" evidence="2">
    <location>
        <begin position="2308"/>
        <end position="2333"/>
    </location>
</feature>
<feature type="domain" description="Trimeric autotransporter adhesin YadA-like head" evidence="2">
    <location>
        <begin position="2280"/>
        <end position="2304"/>
    </location>
</feature>
<feature type="domain" description="Trimeric autotransporter adhesin YadA-like head" evidence="2">
    <location>
        <begin position="2196"/>
        <end position="2222"/>
    </location>
</feature>
<feature type="domain" description="Trimeric autotransporter adhesin YadA-like head" evidence="2">
    <location>
        <begin position="2170"/>
        <end position="2193"/>
    </location>
</feature>
<evidence type="ECO:0008006" key="7">
    <source>
        <dbReference type="Google" id="ProtNLM"/>
    </source>
</evidence>
<feature type="domain" description="Trimeric autotransporter adhesin YadA-like head" evidence="2">
    <location>
        <begin position="923"/>
        <end position="947"/>
    </location>
</feature>
<feature type="domain" description="Trimeric autotransporter adhesin YadA-like head" evidence="2">
    <location>
        <begin position="2797"/>
        <end position="2822"/>
    </location>
</feature>
<feature type="domain" description="Trimeric autotransporter adhesin YadA-like stalk" evidence="3">
    <location>
        <begin position="1825"/>
        <end position="1868"/>
    </location>
</feature>
<evidence type="ECO:0000313" key="5">
    <source>
        <dbReference type="EMBL" id="UYO73395.1"/>
    </source>
</evidence>
<feature type="domain" description="Trimeric autotransporter adhesin YadA-like stalk" evidence="3">
    <location>
        <begin position="1610"/>
        <end position="1653"/>
    </location>
</feature>
<feature type="domain" description="Trimeric autotransporter adhesin YadA-like head" evidence="2">
    <location>
        <begin position="594"/>
        <end position="617"/>
    </location>
</feature>
<dbReference type="EMBL" id="CP096973">
    <property type="protein sequence ID" value="UYO73395.1"/>
    <property type="molecule type" value="Genomic_DNA"/>
</dbReference>
<evidence type="ECO:0000259" key="2">
    <source>
        <dbReference type="Pfam" id="PF05658"/>
    </source>
</evidence>
<dbReference type="Proteomes" id="UP001164935">
    <property type="component" value="Chromosome"/>
</dbReference>
<feature type="domain" description="Trimeric autotransporter adhesin YadA-like stalk" evidence="3">
    <location>
        <begin position="2448"/>
        <end position="2484"/>
    </location>
</feature>
<dbReference type="Gene3D" id="6.20.50.100">
    <property type="match status" value="7"/>
</dbReference>
<dbReference type="Gene3D" id="2.150.10.10">
    <property type="entry name" value="Serralysin-like metalloprotease, C-terminal"/>
    <property type="match status" value="13"/>
</dbReference>
<feature type="domain" description="Trimeric autotransporter adhesin YadA-like head" evidence="2">
    <location>
        <begin position="184"/>
        <end position="210"/>
    </location>
</feature>
<feature type="domain" description="Trimeric autotransporter adhesin YadA-like head" evidence="2">
    <location>
        <begin position="2825"/>
        <end position="2850"/>
    </location>
</feature>
<feature type="domain" description="Trimeric autotransporter adhesin YadA-like head" evidence="2">
    <location>
        <begin position="808"/>
        <end position="834"/>
    </location>
</feature>
<feature type="domain" description="Trimeric autotransporter adhesin YadA-like head" evidence="2">
    <location>
        <begin position="2078"/>
        <end position="2104"/>
    </location>
</feature>
<feature type="domain" description="Trimeric autotransporter adhesin YadA-like stalk" evidence="3">
    <location>
        <begin position="3059"/>
        <end position="3096"/>
    </location>
</feature>
<organism evidence="5 6">
    <name type="scientific">Halomonas qinghailakensis</name>
    <dbReference type="NCBI Taxonomy" id="2937790"/>
    <lineage>
        <taxon>Bacteria</taxon>
        <taxon>Pseudomonadati</taxon>
        <taxon>Pseudomonadota</taxon>
        <taxon>Gammaproteobacteria</taxon>
        <taxon>Oceanospirillales</taxon>
        <taxon>Halomonadaceae</taxon>
        <taxon>Halomonas</taxon>
    </lineage>
</organism>
<proteinExistence type="predicted"/>
<feature type="domain" description="Trimeric autotransporter adhesin YadA-like stalk" evidence="3">
    <location>
        <begin position="1395"/>
        <end position="1438"/>
    </location>
</feature>
<gene>
    <name evidence="5" type="ORF">M0220_10885</name>
</gene>
<feature type="domain" description="Trimeric autotransporter adhesin YadA-like head" evidence="2">
    <location>
        <begin position="311"/>
        <end position="329"/>
    </location>
</feature>
<dbReference type="SUPFAM" id="SSF101967">
    <property type="entry name" value="Adhesin YadA, collagen-binding domain"/>
    <property type="match status" value="12"/>
</dbReference>
<dbReference type="InterPro" id="IPR006626">
    <property type="entry name" value="PbH1"/>
</dbReference>
<feature type="domain" description="Trimeric autotransporter adhesin YadA-like head" evidence="2">
    <location>
        <begin position="2387"/>
        <end position="2409"/>
    </location>
</feature>
<reference evidence="5" key="1">
    <citation type="submission" date="2022-05" db="EMBL/GenBank/DDBJ databases">
        <title>Complete sequence of a novel PHA-producing Halomonas strain.</title>
        <authorList>
            <person name="Zheng Z."/>
        </authorList>
    </citation>
    <scope>NUCLEOTIDE SEQUENCE</scope>
    <source>
        <strain evidence="5">ZZQ-149</strain>
    </source>
</reference>
<evidence type="ECO:0000259" key="3">
    <source>
        <dbReference type="Pfam" id="PF05662"/>
    </source>
</evidence>
<feature type="region of interest" description="Disordered" evidence="1">
    <location>
        <begin position="4223"/>
        <end position="4253"/>
    </location>
</feature>
<dbReference type="CDD" id="cd12820">
    <property type="entry name" value="LbR_YadA-like"/>
    <property type="match status" value="5"/>
</dbReference>
<evidence type="ECO:0000259" key="4">
    <source>
        <dbReference type="Pfam" id="PF13018"/>
    </source>
</evidence>
<dbReference type="Pfam" id="PF05658">
    <property type="entry name" value="YadA_head"/>
    <property type="match status" value="24"/>
</dbReference>
<dbReference type="InterPro" id="IPR008635">
    <property type="entry name" value="Coiled_stalk_dom"/>
</dbReference>
<feature type="domain" description="Trimeric autotransporter adhesin YadA-like stalk" evidence="3">
    <location>
        <begin position="2551"/>
        <end position="2590"/>
    </location>
</feature>
<feature type="domain" description="Trimeric autotransporter adhesin YadA-like head" evidence="2">
    <location>
        <begin position="1012"/>
        <end position="1037"/>
    </location>
</feature>
<feature type="domain" description="Trimeric autotransporter adhesin YadA-like head" evidence="2">
    <location>
        <begin position="619"/>
        <end position="642"/>
    </location>
</feature>
<feature type="domain" description="Trimeric autotransporter adhesin YadA-like stalk" evidence="3">
    <location>
        <begin position="1077"/>
        <end position="1118"/>
    </location>
</feature>
<feature type="compositionally biased region" description="Polar residues" evidence="1">
    <location>
        <begin position="4244"/>
        <end position="4253"/>
    </location>
</feature>
<accession>A0AA46TN28</accession>
<feature type="domain" description="Trimeric autotransporter adhesin YadA-like head" evidence="2">
    <location>
        <begin position="379"/>
        <end position="405"/>
    </location>
</feature>
<feature type="domain" description="Trimeric autotransporter adhesin YadA-like head" evidence="2">
    <location>
        <begin position="982"/>
        <end position="1007"/>
    </location>
</feature>
<dbReference type="Gene3D" id="1.20.5.170">
    <property type="match status" value="5"/>
</dbReference>
<feature type="domain" description="Trimeric autotransporter adhesin YadA-like head" evidence="2">
    <location>
        <begin position="2916"/>
        <end position="2939"/>
    </location>
</feature>
<feature type="domain" description="Trimeric autotransporter adhesin YadA-like head" evidence="2">
    <location>
        <begin position="2246"/>
        <end position="2271"/>
    </location>
</feature>
<dbReference type="RefSeq" id="WP_264017638.1">
    <property type="nucleotide sequence ID" value="NZ_CP096973.1"/>
</dbReference>
<feature type="domain" description="Trimeric autotransporter adhesin YadA-like head" evidence="2">
    <location>
        <begin position="526"/>
        <end position="550"/>
    </location>
</feature>
<evidence type="ECO:0000313" key="6">
    <source>
        <dbReference type="Proteomes" id="UP001164935"/>
    </source>
</evidence>
<dbReference type="PANTHER" id="PTHR24637:SF421">
    <property type="entry name" value="CUTICLE COLLAGEN DPY-2"/>
    <property type="match status" value="1"/>
</dbReference>
<feature type="domain" description="Trimeric autotransporter adhesin YadA-like stalk" evidence="3">
    <location>
        <begin position="2035"/>
        <end position="2055"/>
    </location>
</feature>
<keyword evidence="6" id="KW-1185">Reference proteome</keyword>
<dbReference type="Pfam" id="PF05662">
    <property type="entry name" value="YadA_stalk"/>
    <property type="match status" value="11"/>
</dbReference>
<dbReference type="PANTHER" id="PTHR24637">
    <property type="entry name" value="COLLAGEN"/>
    <property type="match status" value="1"/>
</dbReference>
<feature type="domain" description="Trimeric autotransporter adhesin YadA-like head" evidence="2">
    <location>
        <begin position="157"/>
        <end position="176"/>
    </location>
</feature>
<evidence type="ECO:0000256" key="1">
    <source>
        <dbReference type="SAM" id="MobiDB-lite"/>
    </source>
</evidence>
<feature type="domain" description="ESPR" evidence="4">
    <location>
        <begin position="1"/>
        <end position="47"/>
    </location>
</feature>
<feature type="domain" description="Trimeric autotransporter adhesin YadA-like stalk" evidence="3">
    <location>
        <begin position="1180"/>
        <end position="1223"/>
    </location>
</feature>
<dbReference type="KEGG" id="hqn:M0220_10885"/>
<sequence>MNNVFRLIWNRTLGRLVVTSEAARSRDKSATRQGLVGQLPAPQTSSSISALLRPAVVAVALAAGSLMLVAPEARADALMNANTCANNGFNNTRIGIGTNAEACEDGAVSIGWNSSAVGRINGGGTTQQGTSLGQTATSSGGVAIGFRANSVVPNGIATAIGAGSQATGNFSIAIGTHDHQRTTATADGAIALGSWAKSTALNAVAIGRQSEANSGRAVALGHKASAGGASDGSVAIGADSVSSGGGSVSVGLNSNSGSTAIELIAVPLPADVLQRGIAIGMNADGVGSVAIGHDAYAGLAAGTGNAGRVGTAVGAGTRAEGHRSIAIGTARNRVTTATGTQAIAMGNALEAEGVNAIAIGNSAAPQADGTWLETTRHSANGNRSISLGFSSQANSDDAIAVGSRAAAINANAIAIGRNAQAESRFSPTGTGLPAEFLMGSVALGDGAKALSGTAVGANAGIVGTDATGTAIGGGATAGNGSIALSGAEFRPASALGLSSIAAGSNAQTTAVSTSAIALGSTTAVDGKHSIAMGRQSEVSGERSMALGQDAKVGTYDTNGDATGSANSAIALGDFANVQGNNGIAIGKESLASVENTIAMGAGAQASGLDAIAMGTGAKASGEQSISIGYGNEVSGDHSGAVGDPNIISGTGSYALGNDNTIEADNAGAFGNNNTLTATAAGSRIIGNDNNLDVADAFVMGNGADVTVAGGVALGNGAIADTGAGIPGYNPLTAAADGLDAGIAATQSTTGAVAVGDATGGVFRQITGVAAGSEDSDAVNVAQLKASETHYYSVNDDGTQQANFNNDGASGVNALAAGTNASASGESAVAVGDGADAGSSTISAGALTGVTNPNGYAVGDNLASTAVGAGAKVVSGTAIGFDAVAGKDVGGATVNTGTAIGGGAQATGNASIAISPAAYAPAIAEGDTSIAQGLDARSPGSGSVAIGALTSAAADGGIALGASAAVDAAANSGIALGNSANVTATNGMALGASSKANADAGIALGTSATVDSTATNGIALGLSSNVTAVNGVALGAGSAATVESGVAGYVPTGATVADSTNIAGTVAALGAVDIGSRQITSVAAGTQLDDAVNVAQLVAVENIANTGWDVQVNAETADNVAPGETVQFIDGKNIEISRNADQVIEVATADEVEFTQVTIGDATNNTVITSTVDGLDVGGDKITNVQAGDLSATSTDAVNGSQLFATNENVTTNTTNITNNAAEIDKGINFGDGATSNKYALGDTINVNGDANVTSTTTADGVQLGLADVLSVGSTNPVSIDGDAGTISGLTNTTFDPNATYTGGQAATQEQLTSVSNVANAGWDVQVNAETADNVAPGETVQFIDGKNIEISRNADQVIEVATADEVEFTQVTIGDVTNNTVITSTVDGLDVGGDKITNVQAGDLSATSTDAVNGSQLFATNENVTTNTTNITNNAAEIDKGINFGDGATSNKYALGDTINVNGDSNVTSITTADGVQLGLADVLSVGSTNPVSIDGDAGTISGLTNTTFDPNATYTGGQAATQEQLTSVSNVANAGWDVQVNAETADNVAPGETVQFIDGKNIEISRNADQVIEVATADEVEFTQVTIGDATNNTVITSTVDGLDVGGDKITNVQAGDLSATSTDAVNGSQLFATNENVTTNTTNITNNAAEIDKGINFGDGATSNKYALGDTINVNGDSNVTSITTADGVQLGLADVLSVGSTNPVSIDGDAGTISGLTNTTFDPNATYTGGQAATQEQLTSVSNVANAGWDVQVNAETADNVAPGETVQFIDGKNIEISRNADQVIEVATADEVEFTQVTIGDVTNNTVITSTVDGLDVGGDKITNVQAGDLSATSTDAVNGSQLFATNENVTTNTTNITNNAAEIDKGINFGDGATSNKYALGDTINVNGDANVTSTTTADGVQLGLADVLSVGSTNPVSIDGDAGTISGLTNTTFDPNATYTGGQAATQEQLTSVSNVANAGWNVQANGDTATNVAPNATVQFIDGQNIDITRTGTDITVATSPDLTADSLTINGGPVINSTGINMGGNTITNVGPGVAGTDAVNVNQLEAQKIRYYSVNDNGVVQGNYNNDGATGLNALAAGVDAKASLAGAMAVGHNAHASGFNSVAVGTDTQAIFITDVAIGNAAYAAGGGALNLGAVAVGNLAYVSSNGGIAIGHNARVTNGNRGLAIGVDASSQGNRSMAMGLSASANGTGTTAIGDSAMATGDFSVALGGQATAQNTISVAGQATNVNAVAMGGRASGVAATSLGRNSRAMADNATAVGGGGAVADAANATSVRATAIGYGSLASGVDSIAIGDATSSAADSIAMGRSAQSAGLQSIAIGYDAIATGSVAMGASARAGNGGAAFGDGAVATYNGGVNDPAIVAGAALGENASADVSGATALGTNTTVTNESSVALGQGSIADGSTLATAAYVPTGTTTVAAPTATSEVSIGSAGNERRITNVAAGATDTDAVNVSQLKAVNELANSGWSLQANTELTSENIGPGESAIFAEGKNINVSRDANKITVATEDEVEFTQVTIGDATNNTIITSTVDGLDVGGDKITNVQAGDLSATSTDAVNGSQLFATNTNVTNNTTEINKGLNFGDGATSNNYALGDTINVNGDANVTSTTTADGVQLGLANVLSVGSTNPVTINGDTGTISGLTNTTFDPNATYTGGQAATQEQLTSVSNVANAGWNVQTNGDTATNVAPNATVQFIDGQNIDITRTGTDITVATSPDLTADSLTINGGPVINNTGINMGGNTITNLAPGVAGTDAVNVNQLAAQRIRYYSVNDNGTQQGNFNNDGATGVNALAAGTNALAAGNSATAVGNNNSASANNATAVGTGNTAEGERSVALGFNNNTNSQSQIAIGANNVLGAGTPGDSFTAIAIGRENKLQAQNTTVIGQLNEVSGRFSSAFGFTNNISGENSTAFGIRNQVEGRTSVAMGFENKVTGGGFSRAIGYQNEVSGKLSTALGGQNTVSGNLSSVIGAVNNIDQDNAFVLGNFADVSVEGGVAIGTASNANTGAGISGYNPLTGIADDNDPAITATKSTYGAVAVGDEGIGLYRQVTGVAAGTADSDAVNVAQLKALNNVVDQGFNITADNADLADPAATEDTVKLGETVAYTSDDGNIITTVRDNEIDFALNTDLTIGGPGAPGEPGVDGTLGVDGADGVSGVAINGADGSIGLTGPAGQNGISPQTILRPQILPGDVMADATDVTRLTFEDGDGNNKTVATLEDDGLRFSGNDNTGTTAGYVTRNLNDELQIVGTGADTDAAGDPIAYSSGNVKTVATQAGGIEIQFADTPNFQGADMGDKQITSVESGLTGTTLETATGDDLTNAVNVGDLQNANNALVNTGFNITADNADLADPAATEDTVALGETVAYTSDDGNIITTVRDNEIDFALNTDLTIGGPGAPGEPGVDGTLGVDGADGVSGVAINGADGSIGLTGPAGQNGISPQTILRPQILPGDVMADATDVTRLTFEDGDGNNKTVATLEDDGLRFSGNDNTGTADGYVTRNLNDELQIVGTGADTDAAGDPIAYSSSNVKTVATQAGGIEIQFADTPNFQGADMGDKQITSVESGLTGTTLETATGDDLTNAVNVGDLQNANNTLVTTGFNITADNADLADPAATEDTVALGETVAYTSDDGNIITTVRDNEIDFALNTDLTIGGPGAPGEPGVDGTLGVDGADGVSGVAINGADGSIGLTGPAGQNGISPQTILRPQILPGDVMADATDVTRLTFEDGDGNNKTVATLEDDGLRFSGNDNTGTADGYVTRNLNDELQIVGTGADTDAAGAPIAYSSGNVKTVATQAGGIEIQFADTPNFQGADMGDKQITSVESGLTGTTLETATGDDLTNAVNVGDLQNANNTLVNTGFNITADNTDLADPAATEDTVALGETVAYTSDDGNIITTVRDNEIDFALNTDLTIGGPGAPGEPGVDGTLGVDGADGVSGVAINGADGSIGLTGPAGQNGISPQTILRPQILPGDVVADATDVTRLTFEDGDGNNKTVATLEDDGLRFSGNDNTGTTAGYVTRNLNDELQIVGTGADTDAAGDPIAYSSGNVKTVATQAGGIEIQFADTPNFQGADMGDKQITSVESGLTGTTLETATGDDLTNAVNVGDLQNANNALVNTGFNITADNADLADPAATEDTVALGETVAYNSDDGNIITTVRDNEIDFALNTDLTIGGPGAPGEPGVDGTLGVDGADGVSGVAINGADGSIGLTGPAGQKASAHKPSCVRRSYRATSWPTPLT</sequence>
<feature type="domain" description="Trimeric autotransporter adhesin YadA-like stalk" evidence="3">
    <location>
        <begin position="764"/>
        <end position="788"/>
    </location>
</feature>